<evidence type="ECO:0000256" key="1">
    <source>
        <dbReference type="ARBA" id="ARBA00022741"/>
    </source>
</evidence>
<accession>A0A366IA96</accession>
<dbReference type="AlphaFoldDB" id="A0A366IA96"/>
<reference evidence="4 5" key="1">
    <citation type="submission" date="2018-06" db="EMBL/GenBank/DDBJ databases">
        <title>Genomic Encyclopedia of Type Strains, Phase IV (KMG-IV): sequencing the most valuable type-strain genomes for metagenomic binning, comparative biology and taxonomic classification.</title>
        <authorList>
            <person name="Goeker M."/>
        </authorList>
    </citation>
    <scope>NUCLEOTIDE SEQUENCE [LARGE SCALE GENOMIC DNA]</scope>
    <source>
        <strain evidence="4 5">DSM 22112</strain>
    </source>
</reference>
<dbReference type="RefSeq" id="WP_113920409.1">
    <property type="nucleotide sequence ID" value="NZ_CALNCS010000066.1"/>
</dbReference>
<evidence type="ECO:0000259" key="3">
    <source>
        <dbReference type="Pfam" id="PF19568"/>
    </source>
</evidence>
<evidence type="ECO:0000256" key="2">
    <source>
        <dbReference type="ARBA" id="ARBA00022840"/>
    </source>
</evidence>
<dbReference type="Proteomes" id="UP000253490">
    <property type="component" value="Unassembled WGS sequence"/>
</dbReference>
<evidence type="ECO:0000313" key="4">
    <source>
        <dbReference type="EMBL" id="RBP65279.1"/>
    </source>
</evidence>
<feature type="domain" description="Stage III sporulation protein AA AAA+ ATPase" evidence="3">
    <location>
        <begin position="12"/>
        <end position="313"/>
    </location>
</feature>
<keyword evidence="2" id="KW-0067">ATP-binding</keyword>
<sequence length="329" mass="36864">MSNQRLIQDFNEVIFKGMDLKIKNILSRLPLTFLLGIDEIRLRVNNPLMVCKMKEDFLINDHGEIVQSVKEAYIVKEKEIHNSLQLLSQYSLYSIEEELSKGFITLRGGHRVGITGKVVLEGGEVKTIKYVNGLNYRVMREVKGCSRTVAQIIQRDENDIYHTLIAGPPKSGKTTILRDLVRAFSMGNGRSGLKIGVVDERSEIAGCHRGIPQNDMGIRTDVLDCCPKGAGIINLIRSMSPQIIVTDEIGSKEDLIAIREALNAGIKMITTVHGASMEELLNRPYIAQMIQDKLFEKIIFLDNSNGIGTVSKVIEVNELFKKEELEHVS</sequence>
<dbReference type="PANTHER" id="PTHR20953:SF3">
    <property type="entry name" value="P-LOOP CONTAINING NUCLEOSIDE TRIPHOSPHATE HYDROLASES SUPERFAMILY PROTEIN"/>
    <property type="match status" value="1"/>
</dbReference>
<dbReference type="NCBIfam" id="TIGR02858">
    <property type="entry name" value="spore_III_AA"/>
    <property type="match status" value="1"/>
</dbReference>
<dbReference type="SUPFAM" id="SSF52540">
    <property type="entry name" value="P-loop containing nucleoside triphosphate hydrolases"/>
    <property type="match status" value="1"/>
</dbReference>
<evidence type="ECO:0000313" key="5">
    <source>
        <dbReference type="Proteomes" id="UP000253490"/>
    </source>
</evidence>
<dbReference type="PANTHER" id="PTHR20953">
    <property type="entry name" value="KINASE-RELATED"/>
    <property type="match status" value="1"/>
</dbReference>
<dbReference type="InterPro" id="IPR014217">
    <property type="entry name" value="Spore_III_AA"/>
</dbReference>
<keyword evidence="5" id="KW-1185">Reference proteome</keyword>
<gene>
    <name evidence="4" type="ORF">DES36_10716</name>
</gene>
<dbReference type="EMBL" id="QNRX01000007">
    <property type="protein sequence ID" value="RBP65279.1"/>
    <property type="molecule type" value="Genomic_DNA"/>
</dbReference>
<comment type="caution">
    <text evidence="4">The sequence shown here is derived from an EMBL/GenBank/DDBJ whole genome shotgun (WGS) entry which is preliminary data.</text>
</comment>
<proteinExistence type="predicted"/>
<dbReference type="InterPro" id="IPR045735">
    <property type="entry name" value="Spore_III_AA_AAA+_ATPase"/>
</dbReference>
<name>A0A366IA96_9FIRM</name>
<dbReference type="OrthoDB" id="9768243at2"/>
<protein>
    <submittedName>
        <fullName evidence="4">Stage III sporulation protein AA</fullName>
    </submittedName>
</protein>
<dbReference type="GO" id="GO:0005524">
    <property type="term" value="F:ATP binding"/>
    <property type="evidence" value="ECO:0007669"/>
    <property type="project" value="UniProtKB-KW"/>
</dbReference>
<dbReference type="Pfam" id="PF19568">
    <property type="entry name" value="Spore_III_AA"/>
    <property type="match status" value="1"/>
</dbReference>
<keyword evidence="1" id="KW-0547">Nucleotide-binding</keyword>
<dbReference type="InterPro" id="IPR027417">
    <property type="entry name" value="P-loop_NTPase"/>
</dbReference>
<dbReference type="Gene3D" id="3.40.50.300">
    <property type="entry name" value="P-loop containing nucleotide triphosphate hydrolases"/>
    <property type="match status" value="1"/>
</dbReference>
<organism evidence="4 5">
    <name type="scientific">Alkalibaculum bacchi</name>
    <dbReference type="NCBI Taxonomy" id="645887"/>
    <lineage>
        <taxon>Bacteria</taxon>
        <taxon>Bacillati</taxon>
        <taxon>Bacillota</taxon>
        <taxon>Clostridia</taxon>
        <taxon>Eubacteriales</taxon>
        <taxon>Eubacteriaceae</taxon>
        <taxon>Alkalibaculum</taxon>
    </lineage>
</organism>